<dbReference type="Proteomes" id="UP001501578">
    <property type="component" value="Unassembled WGS sequence"/>
</dbReference>
<dbReference type="InterPro" id="IPR014710">
    <property type="entry name" value="RmlC-like_jellyroll"/>
</dbReference>
<sequence length="195" mass="21304">MRARDLAVEGAIEFTSRSFPDERGLFASVFQESALARPLFPVRQISYSVSRRGVVRGVHFTATPPGMAKYVHCPRGRVLDVVVDVRVGSPTYGRHDTVVLDRSGFRAVYFPVGVAHLFVALEDESVVSYSLSAEYVPEHELALTPFDPRLALPIPDGVRPILSERDRAAPTLAEAEAAGVLPVYAVCRELDAVLA</sequence>
<evidence type="ECO:0000313" key="3">
    <source>
        <dbReference type="Proteomes" id="UP001501578"/>
    </source>
</evidence>
<organism evidence="2 3">
    <name type="scientific">Nonomuraea longicatena</name>
    <dbReference type="NCBI Taxonomy" id="83682"/>
    <lineage>
        <taxon>Bacteria</taxon>
        <taxon>Bacillati</taxon>
        <taxon>Actinomycetota</taxon>
        <taxon>Actinomycetes</taxon>
        <taxon>Streptosporangiales</taxon>
        <taxon>Streptosporangiaceae</taxon>
        <taxon>Nonomuraea</taxon>
    </lineage>
</organism>
<dbReference type="Gene3D" id="2.60.120.10">
    <property type="entry name" value="Jelly Rolls"/>
    <property type="match status" value="1"/>
</dbReference>
<dbReference type="SUPFAM" id="SSF51182">
    <property type="entry name" value="RmlC-like cupins"/>
    <property type="match status" value="1"/>
</dbReference>
<comment type="similarity">
    <text evidence="1">Belongs to the dTDP-4-dehydrorhamnose 3,5-epimerase family.</text>
</comment>
<proteinExistence type="inferred from homology"/>
<protein>
    <submittedName>
        <fullName evidence="2">dTDP-4-dehydrorhamnose 3,5-epimerase</fullName>
    </submittedName>
</protein>
<reference evidence="3" key="1">
    <citation type="journal article" date="2019" name="Int. J. Syst. Evol. Microbiol.">
        <title>The Global Catalogue of Microorganisms (GCM) 10K type strain sequencing project: providing services to taxonomists for standard genome sequencing and annotation.</title>
        <authorList>
            <consortium name="The Broad Institute Genomics Platform"/>
            <consortium name="The Broad Institute Genome Sequencing Center for Infectious Disease"/>
            <person name="Wu L."/>
            <person name="Ma J."/>
        </authorList>
    </citation>
    <scope>NUCLEOTIDE SEQUENCE [LARGE SCALE GENOMIC DNA]</scope>
    <source>
        <strain evidence="3">JCM 11136</strain>
    </source>
</reference>
<dbReference type="PANTHER" id="PTHR21047:SF2">
    <property type="entry name" value="THYMIDINE DIPHOSPHO-4-KETO-RHAMNOSE 3,5-EPIMERASE"/>
    <property type="match status" value="1"/>
</dbReference>
<dbReference type="Pfam" id="PF00908">
    <property type="entry name" value="dTDP_sugar_isom"/>
    <property type="match status" value="1"/>
</dbReference>
<gene>
    <name evidence="2" type="ORF">GCM10009560_34430</name>
</gene>
<dbReference type="RefSeq" id="WP_343950879.1">
    <property type="nucleotide sequence ID" value="NZ_BAAAHQ010000015.1"/>
</dbReference>
<evidence type="ECO:0000313" key="2">
    <source>
        <dbReference type="EMBL" id="GAA0930137.1"/>
    </source>
</evidence>
<dbReference type="EMBL" id="BAAAHQ010000015">
    <property type="protein sequence ID" value="GAA0930137.1"/>
    <property type="molecule type" value="Genomic_DNA"/>
</dbReference>
<keyword evidence="3" id="KW-1185">Reference proteome</keyword>
<comment type="caution">
    <text evidence="2">The sequence shown here is derived from an EMBL/GenBank/DDBJ whole genome shotgun (WGS) entry which is preliminary data.</text>
</comment>
<accession>A0ABP4A2N2</accession>
<dbReference type="InterPro" id="IPR000888">
    <property type="entry name" value="RmlC-like"/>
</dbReference>
<dbReference type="InterPro" id="IPR011051">
    <property type="entry name" value="RmlC_Cupin_sf"/>
</dbReference>
<dbReference type="CDD" id="cd00438">
    <property type="entry name" value="cupin_RmlC"/>
    <property type="match status" value="1"/>
</dbReference>
<dbReference type="PANTHER" id="PTHR21047">
    <property type="entry name" value="DTDP-6-DEOXY-D-GLUCOSE-3,5 EPIMERASE"/>
    <property type="match status" value="1"/>
</dbReference>
<evidence type="ECO:0000256" key="1">
    <source>
        <dbReference type="ARBA" id="ARBA00010154"/>
    </source>
</evidence>
<name>A0ABP4A2N2_9ACTN</name>